<dbReference type="SUPFAM" id="SSF52540">
    <property type="entry name" value="P-loop containing nucleoside triphosphate hydrolases"/>
    <property type="match status" value="1"/>
</dbReference>
<evidence type="ECO:0000256" key="4">
    <source>
        <dbReference type="ARBA" id="ARBA00022741"/>
    </source>
</evidence>
<evidence type="ECO:0000313" key="8">
    <source>
        <dbReference type="EMBL" id="VEU81006.1"/>
    </source>
</evidence>
<dbReference type="RefSeq" id="WP_026389926.1">
    <property type="nucleotide sequence ID" value="NZ_LR215048.1"/>
</dbReference>
<dbReference type="EMBL" id="LR215048">
    <property type="protein sequence ID" value="VEU81006.1"/>
    <property type="molecule type" value="Genomic_DNA"/>
</dbReference>
<evidence type="ECO:0000256" key="1">
    <source>
        <dbReference type="ARBA" id="ARBA00004496"/>
    </source>
</evidence>
<dbReference type="Proteomes" id="UP000289841">
    <property type="component" value="Chromosome"/>
</dbReference>
<dbReference type="GO" id="GO:0005829">
    <property type="term" value="C:cytosol"/>
    <property type="evidence" value="ECO:0007669"/>
    <property type="project" value="TreeGrafter"/>
</dbReference>
<dbReference type="InterPro" id="IPR003714">
    <property type="entry name" value="PhoH"/>
</dbReference>
<evidence type="ECO:0000256" key="3">
    <source>
        <dbReference type="ARBA" id="ARBA00022490"/>
    </source>
</evidence>
<evidence type="ECO:0000256" key="2">
    <source>
        <dbReference type="ARBA" id="ARBA00010393"/>
    </source>
</evidence>
<dbReference type="PANTHER" id="PTHR30473">
    <property type="entry name" value="PROTEIN PHOH"/>
    <property type="match status" value="1"/>
</dbReference>
<dbReference type="InterPro" id="IPR027417">
    <property type="entry name" value="P-loop_NTPase"/>
</dbReference>
<comment type="subcellular location">
    <subcellularLocation>
        <location evidence="1">Cytoplasm</location>
    </subcellularLocation>
</comment>
<keyword evidence="9" id="KW-1185">Reference proteome</keyword>
<dbReference type="FunFam" id="3.40.50.300:FF:000013">
    <property type="entry name" value="PhoH family ATPase"/>
    <property type="match status" value="1"/>
</dbReference>
<feature type="domain" description="PhoH-like protein" evidence="7">
    <location>
        <begin position="111"/>
        <end position="314"/>
    </location>
</feature>
<evidence type="ECO:0000256" key="6">
    <source>
        <dbReference type="ARBA" id="ARBA00039970"/>
    </source>
</evidence>
<sequence>MKLDVKIEHYDILSKVVGAQDKNLNVFKQYFGIKITITEDTIITDANNDLKLVLEKIFSIIIRLAEKQISFNERDIIYIIKLTEKSVDTEEIIDFYINQKRILTTEHGKPIYAKTFNQKDYIKAMENFDLVFGIGPAGTGKTYLAVAYASALLKANKIKKIILTRPAVEAGEALGFLPGDLKEKVDPYLIPLYDALYEFLGREVVDGLITRGVIEIAPLAYMRGRTLDNAFIILDEAQNTTSTQMKMFLTRLGFNSKMLVTGDPSQIDLKNNQRSGLREVMDKLSNMEDLKFIKFEKVDVIRHPLVQKILERYDDNGN</sequence>
<proteinExistence type="inferred from homology"/>
<dbReference type="AlphaFoldDB" id="A0A449BEZ5"/>
<organism evidence="8 9">
    <name type="scientific">Haploplasma axanthum</name>
    <name type="common">Acholeplasma axanthum</name>
    <dbReference type="NCBI Taxonomy" id="29552"/>
    <lineage>
        <taxon>Bacteria</taxon>
        <taxon>Bacillati</taxon>
        <taxon>Mycoplasmatota</taxon>
        <taxon>Mollicutes</taxon>
        <taxon>Acholeplasmatales</taxon>
        <taxon>Acholeplasmataceae</taxon>
        <taxon>Haploplasma</taxon>
    </lineage>
</organism>
<name>A0A449BEZ5_HAPAX</name>
<keyword evidence="4" id="KW-0547">Nucleotide-binding</keyword>
<evidence type="ECO:0000313" key="9">
    <source>
        <dbReference type="Proteomes" id="UP000289841"/>
    </source>
</evidence>
<keyword evidence="5" id="KW-0067">ATP-binding</keyword>
<dbReference type="Pfam" id="PF02562">
    <property type="entry name" value="PhoH"/>
    <property type="match status" value="1"/>
</dbReference>
<comment type="similarity">
    <text evidence="2">Belongs to the PhoH family.</text>
</comment>
<evidence type="ECO:0000256" key="5">
    <source>
        <dbReference type="ARBA" id="ARBA00022840"/>
    </source>
</evidence>
<dbReference type="GO" id="GO:0005524">
    <property type="term" value="F:ATP binding"/>
    <property type="evidence" value="ECO:0007669"/>
    <property type="project" value="UniProtKB-KW"/>
</dbReference>
<dbReference type="KEGG" id="aaxa:NCTC10138_01396"/>
<evidence type="ECO:0000259" key="7">
    <source>
        <dbReference type="Pfam" id="PF02562"/>
    </source>
</evidence>
<keyword evidence="3" id="KW-0963">Cytoplasm</keyword>
<dbReference type="Gene3D" id="3.40.50.300">
    <property type="entry name" value="P-loop containing nucleotide triphosphate hydrolases"/>
    <property type="match status" value="1"/>
</dbReference>
<dbReference type="STRING" id="1278311.GCA_000428705_00088"/>
<reference evidence="8 9" key="1">
    <citation type="submission" date="2019-01" db="EMBL/GenBank/DDBJ databases">
        <authorList>
            <consortium name="Pathogen Informatics"/>
        </authorList>
    </citation>
    <scope>NUCLEOTIDE SEQUENCE [LARGE SCALE GENOMIC DNA]</scope>
    <source>
        <strain evidence="8 9">NCTC10138</strain>
    </source>
</reference>
<dbReference type="OrthoDB" id="9773137at2"/>
<dbReference type="InterPro" id="IPR051451">
    <property type="entry name" value="PhoH2-like"/>
</dbReference>
<protein>
    <recommendedName>
        <fullName evidence="6">PhoH-like protein</fullName>
    </recommendedName>
</protein>
<dbReference type="PANTHER" id="PTHR30473:SF1">
    <property type="entry name" value="PHOH-LIKE PROTEIN"/>
    <property type="match status" value="1"/>
</dbReference>
<gene>
    <name evidence="8" type="primary">ybeZ</name>
    <name evidence="8" type="ORF">NCTC10138_01396</name>
</gene>
<accession>A0A449BEZ5</accession>